<organism evidence="4 5">
    <name type="scientific">Ventosimonas gracilis</name>
    <dbReference type="NCBI Taxonomy" id="1680762"/>
    <lineage>
        <taxon>Bacteria</taxon>
        <taxon>Pseudomonadati</taxon>
        <taxon>Pseudomonadota</taxon>
        <taxon>Gammaproteobacteria</taxon>
        <taxon>Pseudomonadales</taxon>
        <taxon>Ventosimonadaceae</taxon>
        <taxon>Ventosimonas</taxon>
    </lineage>
</organism>
<keyword evidence="5" id="KW-1185">Reference proteome</keyword>
<name>A0A139SRF2_9GAMM</name>
<dbReference type="RefSeq" id="WP_068391071.1">
    <property type="nucleotide sequence ID" value="NZ_LSZO01000168.1"/>
</dbReference>
<gene>
    <name evidence="4" type="ORF">AXE65_00600</name>
</gene>
<evidence type="ECO:0000256" key="1">
    <source>
        <dbReference type="SAM" id="MobiDB-lite"/>
    </source>
</evidence>
<proteinExistence type="predicted"/>
<keyword evidence="2" id="KW-0812">Transmembrane</keyword>
<dbReference type="AlphaFoldDB" id="A0A139SRF2"/>
<feature type="region of interest" description="Disordered" evidence="1">
    <location>
        <begin position="367"/>
        <end position="407"/>
    </location>
</feature>
<dbReference type="EMBL" id="LSZO01000168">
    <property type="protein sequence ID" value="KXU37179.1"/>
    <property type="molecule type" value="Genomic_DNA"/>
</dbReference>
<dbReference type="Proteomes" id="UP000072660">
    <property type="component" value="Unassembled WGS sequence"/>
</dbReference>
<evidence type="ECO:0000259" key="3">
    <source>
        <dbReference type="Pfam" id="PF05707"/>
    </source>
</evidence>
<reference evidence="4 5" key="1">
    <citation type="submission" date="2016-02" db="EMBL/GenBank/DDBJ databases">
        <authorList>
            <person name="Wen L."/>
            <person name="He K."/>
            <person name="Yang H."/>
        </authorList>
    </citation>
    <scope>NUCLEOTIDE SEQUENCE [LARGE SCALE GENOMIC DNA]</scope>
    <source>
        <strain evidence="4 5">CV58</strain>
    </source>
</reference>
<feature type="transmembrane region" description="Helical" evidence="2">
    <location>
        <begin position="191"/>
        <end position="210"/>
    </location>
</feature>
<feature type="region of interest" description="Disordered" evidence="1">
    <location>
        <begin position="221"/>
        <end position="252"/>
    </location>
</feature>
<dbReference type="OrthoDB" id="8809170at2"/>
<sequence>MFVLRTGLQGHGKTLNTIKEVDTKAANEGRAVYYHNIRGFNPDAEVLKAVWLPFDDPYQWHHLPENSIIVIDEAQTFFRIRKQAAAVPEYASALETMRHKGHELHCITQSPGLIDHHFRKLCNSHIHYVRGHKGKVTKRWEFERVNPDVERKNHFQEGEASRVLLDKKYFDVYQSVAKGSEHHMRFKAPKALWWLIACVLILLVGGYNFYKKRMVPPTETAQRAQEVNEPPHSAEKQAPSDGGFLSSDDPRGREPLTLEEYLALRTPRLPDVPSSAPLYDEVTQPVTYPKLSCMATTDVKALERAGNRLSMGWRKVRKGMQDVIEVYGCRCNTQQGTRAMISAEACLNYVENGAFDPAKPDKAPVQATGFDGARAGMLSQAAEPTRPVPQGLPKGSFGALSSGPLVP</sequence>
<evidence type="ECO:0000313" key="5">
    <source>
        <dbReference type="Proteomes" id="UP000072660"/>
    </source>
</evidence>
<comment type="caution">
    <text evidence="4">The sequence shown here is derived from an EMBL/GenBank/DDBJ whole genome shotgun (WGS) entry which is preliminary data.</text>
</comment>
<keyword evidence="2" id="KW-0472">Membrane</keyword>
<keyword evidence="2" id="KW-1133">Transmembrane helix</keyword>
<dbReference type="InterPro" id="IPR008900">
    <property type="entry name" value="Zot_N"/>
</dbReference>
<evidence type="ECO:0000313" key="4">
    <source>
        <dbReference type="EMBL" id="KXU37179.1"/>
    </source>
</evidence>
<evidence type="ECO:0000256" key="2">
    <source>
        <dbReference type="SAM" id="Phobius"/>
    </source>
</evidence>
<dbReference type="Pfam" id="PF05707">
    <property type="entry name" value="Zot"/>
    <property type="match status" value="1"/>
</dbReference>
<protein>
    <submittedName>
        <fullName evidence="4">Zonular occludens toxin</fullName>
    </submittedName>
</protein>
<dbReference type="Gene3D" id="3.40.50.300">
    <property type="entry name" value="P-loop containing nucleotide triphosphate hydrolases"/>
    <property type="match status" value="1"/>
</dbReference>
<dbReference type="InterPro" id="IPR027417">
    <property type="entry name" value="P-loop_NTPase"/>
</dbReference>
<feature type="domain" description="Zona occludens toxin N-terminal" evidence="3">
    <location>
        <begin position="1"/>
        <end position="179"/>
    </location>
</feature>
<accession>A0A139SRF2</accession>